<keyword evidence="5" id="KW-0406">Ion transport</keyword>
<dbReference type="PANTHER" id="PTHR37839:SF1">
    <property type="entry name" value="NA(+)-TRANSLOCATING NADH-QUINONE REDUCTASE SUBUNIT A"/>
    <property type="match status" value="1"/>
</dbReference>
<feature type="domain" description="NqrA second alpha/beta" evidence="10">
    <location>
        <begin position="116"/>
        <end position="257"/>
    </location>
</feature>
<evidence type="ECO:0000313" key="11">
    <source>
        <dbReference type="EMBL" id="SVA42477.1"/>
    </source>
</evidence>
<keyword evidence="4" id="KW-0915">Sodium</keyword>
<keyword evidence="6" id="KW-0830">Ubiquinone</keyword>
<evidence type="ECO:0000256" key="1">
    <source>
        <dbReference type="ARBA" id="ARBA00022448"/>
    </source>
</evidence>
<dbReference type="InterPro" id="IPR056147">
    <property type="entry name" value="NQRA_N"/>
</dbReference>
<keyword evidence="1" id="KW-0813">Transport</keyword>
<accession>A0A381VS78</accession>
<evidence type="ECO:0000259" key="8">
    <source>
        <dbReference type="Pfam" id="PF05896"/>
    </source>
</evidence>
<dbReference type="NCBIfam" id="TIGR01936">
    <property type="entry name" value="nqrA"/>
    <property type="match status" value="1"/>
</dbReference>
<dbReference type="InterPro" id="IPR056148">
    <property type="entry name" value="NQRA_2nd"/>
</dbReference>
<dbReference type="AlphaFoldDB" id="A0A381VS78"/>
<dbReference type="Pfam" id="PF11973">
    <property type="entry name" value="NQRA_SLBB"/>
    <property type="match status" value="1"/>
</dbReference>
<evidence type="ECO:0000259" key="10">
    <source>
        <dbReference type="Pfam" id="PF24836"/>
    </source>
</evidence>
<evidence type="ECO:0000256" key="3">
    <source>
        <dbReference type="ARBA" id="ARBA00023027"/>
    </source>
</evidence>
<dbReference type="EMBL" id="UINC01009472">
    <property type="protein sequence ID" value="SVA42477.1"/>
    <property type="molecule type" value="Genomic_DNA"/>
</dbReference>
<evidence type="ECO:0000259" key="9">
    <source>
        <dbReference type="Pfam" id="PF11973"/>
    </source>
</evidence>
<dbReference type="Pfam" id="PF05896">
    <property type="entry name" value="NQRA_N"/>
    <property type="match status" value="1"/>
</dbReference>
<protein>
    <submittedName>
        <fullName evidence="11">Uncharacterized protein</fullName>
    </submittedName>
</protein>
<sequence>MSNDIRIKNGLTINLKGAAKNIIKKAPYPKSVSLNPSNFHLIIPKMVVKVGEKVNVGDVIFYSKKDERIKFCSPVDGLIKEIVRGEKRKIIEIIIDVDKNQKKIESNIIELEKLNVDEIKNMILKSGCWPFIKQRPYDIIANPLDKPKSIFISSFNSAPISADFQIILDDQKEEFKTGLKVLSKLTDGKINICIKKDISTFVNDIKGIKVHTVSGPHPSGNVGVQIHHINPINSGERVWTLGPENVAILGRFFLTGFYNPIRTIAVSGAPVKYPKYYKTIIGSELREIINDAGIDLKDSLRIINGDVLTGTKVEPDNYLGFYNNTVSVLREGNQYRMFGWVPFINNKVPSIYKTSFSWLFPNKKYDLDTNLNGEERAFVVTGEMEKVFPMDIFPMQLLKECMAENIDKMESLGIYEVAPEDFSLIDYSSSSKIEAQYIIRKGLDLMISEVG</sequence>
<evidence type="ECO:0000256" key="7">
    <source>
        <dbReference type="ARBA" id="ARBA00023201"/>
    </source>
</evidence>
<keyword evidence="2" id="KW-1278">Translocase</keyword>
<keyword evidence="3" id="KW-0520">NAD</keyword>
<dbReference type="PANTHER" id="PTHR37839">
    <property type="entry name" value="NA(+)-TRANSLOCATING NADH-QUINONE REDUCTASE SUBUNIT A"/>
    <property type="match status" value="1"/>
</dbReference>
<name>A0A381VS78_9ZZZZ</name>
<keyword evidence="7" id="KW-0739">Sodium transport</keyword>
<evidence type="ECO:0000256" key="2">
    <source>
        <dbReference type="ARBA" id="ARBA00022967"/>
    </source>
</evidence>
<evidence type="ECO:0000256" key="4">
    <source>
        <dbReference type="ARBA" id="ARBA00023053"/>
    </source>
</evidence>
<evidence type="ECO:0000256" key="5">
    <source>
        <dbReference type="ARBA" id="ARBA00023065"/>
    </source>
</evidence>
<dbReference type="GO" id="GO:0006814">
    <property type="term" value="P:sodium ion transport"/>
    <property type="evidence" value="ECO:0007669"/>
    <property type="project" value="UniProtKB-KW"/>
</dbReference>
<dbReference type="HAMAP" id="MF_00425">
    <property type="entry name" value="NqrA"/>
    <property type="match status" value="1"/>
</dbReference>
<proteinExistence type="inferred from homology"/>
<dbReference type="GO" id="GO:0016655">
    <property type="term" value="F:oxidoreductase activity, acting on NAD(P)H, quinone or similar compound as acceptor"/>
    <property type="evidence" value="ECO:0007669"/>
    <property type="project" value="InterPro"/>
</dbReference>
<evidence type="ECO:0000256" key="6">
    <source>
        <dbReference type="ARBA" id="ARBA00023075"/>
    </source>
</evidence>
<feature type="domain" description="Na(+)-translocating NADH-quinone reductase subunit A C-terminal" evidence="9">
    <location>
        <begin position="263"/>
        <end position="313"/>
    </location>
</feature>
<dbReference type="NCBIfam" id="NF003761">
    <property type="entry name" value="PRK05352.1-4"/>
    <property type="match status" value="1"/>
</dbReference>
<feature type="domain" description="NqrA N-terminal barrel-sandwich hybrid" evidence="8">
    <location>
        <begin position="5"/>
        <end position="98"/>
    </location>
</feature>
<dbReference type="InterPro" id="IPR008703">
    <property type="entry name" value="NqrA"/>
</dbReference>
<gene>
    <name evidence="11" type="ORF">METZ01_LOCUS95331</name>
</gene>
<dbReference type="InterPro" id="IPR022615">
    <property type="entry name" value="NqrA_C_domain"/>
</dbReference>
<reference evidence="11" key="1">
    <citation type="submission" date="2018-05" db="EMBL/GenBank/DDBJ databases">
        <authorList>
            <person name="Lanie J.A."/>
            <person name="Ng W.-L."/>
            <person name="Kazmierczak K.M."/>
            <person name="Andrzejewski T.M."/>
            <person name="Davidsen T.M."/>
            <person name="Wayne K.J."/>
            <person name="Tettelin H."/>
            <person name="Glass J.I."/>
            <person name="Rusch D."/>
            <person name="Podicherti R."/>
            <person name="Tsui H.-C.T."/>
            <person name="Winkler M.E."/>
        </authorList>
    </citation>
    <scope>NUCLEOTIDE SEQUENCE</scope>
</reference>
<organism evidence="11">
    <name type="scientific">marine metagenome</name>
    <dbReference type="NCBI Taxonomy" id="408172"/>
    <lineage>
        <taxon>unclassified sequences</taxon>
        <taxon>metagenomes</taxon>
        <taxon>ecological metagenomes</taxon>
    </lineage>
</organism>
<dbReference type="Pfam" id="PF24836">
    <property type="entry name" value="NQRA_2nd"/>
    <property type="match status" value="1"/>
</dbReference>